<reference evidence="3" key="1">
    <citation type="submission" date="2017-02" db="UniProtKB">
        <authorList>
            <consortium name="WormBaseParasite"/>
        </authorList>
    </citation>
    <scope>IDENTIFICATION</scope>
</reference>
<protein>
    <submittedName>
        <fullName evidence="3">ML domain-containing protein</fullName>
    </submittedName>
</protein>
<feature type="signal peptide" evidence="1">
    <location>
        <begin position="1"/>
        <end position="18"/>
    </location>
</feature>
<sequence length="192" mass="21467">MKTFILIAITVSIAYSFALPKLPTSRKVCPFPNATDTAIHFFNCDSNMPLTMISGKIKTESGQEMYPIDPTKPMTLELTAQNNGVQINDNHVKVNIYEYTTNWLTGKCSWVEVPTFGLISNIDGCEYAHNCPLVKGPLVLSLPLDLSGYSSIIELIAGKNPYQLVIRMYNYNEGDSKHEEFACVTSQLRFTK</sequence>
<accession>A0A0N5B6M8</accession>
<keyword evidence="2" id="KW-1185">Reference proteome</keyword>
<feature type="chain" id="PRO_5005893861" evidence="1">
    <location>
        <begin position="19"/>
        <end position="192"/>
    </location>
</feature>
<keyword evidence="1" id="KW-0732">Signal</keyword>
<dbReference type="AlphaFoldDB" id="A0A0N5B6M8"/>
<dbReference type="PANTHER" id="PTHR35573:SF3">
    <property type="entry name" value="ML DOMAIN-CONTAINING PROTEIN"/>
    <property type="match status" value="1"/>
</dbReference>
<evidence type="ECO:0000313" key="3">
    <source>
        <dbReference type="WBParaSite" id="SPAL_0000171600.1"/>
    </source>
</evidence>
<name>A0A0N5B6M8_STREA</name>
<dbReference type="PANTHER" id="PTHR35573">
    <property type="entry name" value="PROTEIN CBG22129"/>
    <property type="match status" value="1"/>
</dbReference>
<organism evidence="2 3">
    <name type="scientific">Strongyloides papillosus</name>
    <name type="common">Intestinal threadworm</name>
    <dbReference type="NCBI Taxonomy" id="174720"/>
    <lineage>
        <taxon>Eukaryota</taxon>
        <taxon>Metazoa</taxon>
        <taxon>Ecdysozoa</taxon>
        <taxon>Nematoda</taxon>
        <taxon>Chromadorea</taxon>
        <taxon>Rhabditida</taxon>
        <taxon>Tylenchina</taxon>
        <taxon>Panagrolaimomorpha</taxon>
        <taxon>Strongyloidoidea</taxon>
        <taxon>Strongyloididae</taxon>
        <taxon>Strongyloides</taxon>
    </lineage>
</organism>
<evidence type="ECO:0000313" key="2">
    <source>
        <dbReference type="Proteomes" id="UP000046392"/>
    </source>
</evidence>
<proteinExistence type="predicted"/>
<dbReference type="WBParaSite" id="SPAL_0000171600.1">
    <property type="protein sequence ID" value="SPAL_0000171600.1"/>
    <property type="gene ID" value="SPAL_0000171600"/>
</dbReference>
<evidence type="ECO:0000256" key="1">
    <source>
        <dbReference type="SAM" id="SignalP"/>
    </source>
</evidence>
<dbReference type="Proteomes" id="UP000046392">
    <property type="component" value="Unplaced"/>
</dbReference>